<gene>
    <name evidence="1" type="ORF">NQ317_003310</name>
</gene>
<dbReference type="SUPFAM" id="SSF49899">
    <property type="entry name" value="Concanavalin A-like lectins/glucanases"/>
    <property type="match status" value="1"/>
</dbReference>
<protein>
    <submittedName>
        <fullName evidence="1">Uncharacterized protein</fullName>
    </submittedName>
</protein>
<dbReference type="InterPro" id="IPR013320">
    <property type="entry name" value="ConA-like_dom_sf"/>
</dbReference>
<proteinExistence type="predicted"/>
<organism evidence="1 2">
    <name type="scientific">Molorchus minor</name>
    <dbReference type="NCBI Taxonomy" id="1323400"/>
    <lineage>
        <taxon>Eukaryota</taxon>
        <taxon>Metazoa</taxon>
        <taxon>Ecdysozoa</taxon>
        <taxon>Arthropoda</taxon>
        <taxon>Hexapoda</taxon>
        <taxon>Insecta</taxon>
        <taxon>Pterygota</taxon>
        <taxon>Neoptera</taxon>
        <taxon>Endopterygota</taxon>
        <taxon>Coleoptera</taxon>
        <taxon>Polyphaga</taxon>
        <taxon>Cucujiformia</taxon>
        <taxon>Chrysomeloidea</taxon>
        <taxon>Cerambycidae</taxon>
        <taxon>Lamiinae</taxon>
        <taxon>Monochamini</taxon>
        <taxon>Molorchus</taxon>
    </lineage>
</organism>
<dbReference type="EMBL" id="JAPWTJ010003607">
    <property type="protein sequence ID" value="KAJ8954272.1"/>
    <property type="molecule type" value="Genomic_DNA"/>
</dbReference>
<sequence length="68" mass="7836">MQRDGKMYITLGVGVGGFCFEDRSDGTKPWKNGARSSIKDFYKAQSQWASTWRGDRKLDIKYVKVWAL</sequence>
<dbReference type="Proteomes" id="UP001162164">
    <property type="component" value="Unassembled WGS sequence"/>
</dbReference>
<accession>A0ABQ9IQT8</accession>
<comment type="caution">
    <text evidence="1">The sequence shown here is derived from an EMBL/GenBank/DDBJ whole genome shotgun (WGS) entry which is preliminary data.</text>
</comment>
<reference evidence="1" key="1">
    <citation type="journal article" date="2023" name="Insect Mol. Biol.">
        <title>Genome sequencing provides insights into the evolution of gene families encoding plant cell wall-degrading enzymes in longhorned beetles.</title>
        <authorList>
            <person name="Shin N.R."/>
            <person name="Okamura Y."/>
            <person name="Kirsch R."/>
            <person name="Pauchet Y."/>
        </authorList>
    </citation>
    <scope>NUCLEOTIDE SEQUENCE</scope>
    <source>
        <strain evidence="1">MMC_N1</strain>
    </source>
</reference>
<evidence type="ECO:0000313" key="1">
    <source>
        <dbReference type="EMBL" id="KAJ8954272.1"/>
    </source>
</evidence>
<evidence type="ECO:0000313" key="2">
    <source>
        <dbReference type="Proteomes" id="UP001162164"/>
    </source>
</evidence>
<keyword evidence="2" id="KW-1185">Reference proteome</keyword>
<name>A0ABQ9IQT8_9CUCU</name>